<evidence type="ECO:0000313" key="2">
    <source>
        <dbReference type="EMBL" id="MDT0604973.1"/>
    </source>
</evidence>
<evidence type="ECO:0000313" key="3">
    <source>
        <dbReference type="Proteomes" id="UP001266357"/>
    </source>
</evidence>
<dbReference type="RefSeq" id="WP_311583981.1">
    <property type="nucleotide sequence ID" value="NZ_JAVRIF010000010.1"/>
</dbReference>
<protein>
    <submittedName>
        <fullName evidence="2">DUF4389 domain-containing protein</fullName>
    </submittedName>
</protein>
<keyword evidence="1" id="KW-1133">Transmembrane helix</keyword>
<accession>A0ABU3A473</accession>
<proteinExistence type="predicted"/>
<evidence type="ECO:0000256" key="1">
    <source>
        <dbReference type="SAM" id="Phobius"/>
    </source>
</evidence>
<sequence>MRDLNSTPTKNWQNTSVWMRGLFMILFGFIGGFARFMITLIAIFQFFSLLLTRKANSGLKVLGQSLNNYIYQINDFLTANSDTYPFPLSGWPEDKSTYKYSSRS</sequence>
<organism evidence="2 3">
    <name type="scientific">Thalassotalea castellviae</name>
    <dbReference type="NCBI Taxonomy" id="3075612"/>
    <lineage>
        <taxon>Bacteria</taxon>
        <taxon>Pseudomonadati</taxon>
        <taxon>Pseudomonadota</taxon>
        <taxon>Gammaproteobacteria</taxon>
        <taxon>Alteromonadales</taxon>
        <taxon>Colwelliaceae</taxon>
        <taxon>Thalassotalea</taxon>
    </lineage>
</organism>
<keyword evidence="3" id="KW-1185">Reference proteome</keyword>
<gene>
    <name evidence="2" type="ORF">RM573_15325</name>
</gene>
<dbReference type="Proteomes" id="UP001266357">
    <property type="component" value="Unassembled WGS sequence"/>
</dbReference>
<keyword evidence="1" id="KW-0812">Transmembrane</keyword>
<comment type="caution">
    <text evidence="2">The sequence shown here is derived from an EMBL/GenBank/DDBJ whole genome shotgun (WGS) entry which is preliminary data.</text>
</comment>
<reference evidence="2 3" key="1">
    <citation type="submission" date="2023-09" db="EMBL/GenBank/DDBJ databases">
        <authorList>
            <person name="Rey-Velasco X."/>
        </authorList>
    </citation>
    <scope>NUCLEOTIDE SEQUENCE [LARGE SCALE GENOMIC DNA]</scope>
    <source>
        <strain evidence="2 3">W431</strain>
    </source>
</reference>
<name>A0ABU3A473_9GAMM</name>
<dbReference type="Pfam" id="PF14333">
    <property type="entry name" value="DUF4389"/>
    <property type="match status" value="1"/>
</dbReference>
<dbReference type="InterPro" id="IPR025498">
    <property type="entry name" value="DUF4389"/>
</dbReference>
<feature type="transmembrane region" description="Helical" evidence="1">
    <location>
        <begin position="22"/>
        <end position="51"/>
    </location>
</feature>
<keyword evidence="1" id="KW-0472">Membrane</keyword>
<dbReference type="EMBL" id="JAVRIF010000010">
    <property type="protein sequence ID" value="MDT0604973.1"/>
    <property type="molecule type" value="Genomic_DNA"/>
</dbReference>